<proteinExistence type="predicted"/>
<dbReference type="STRING" id="29524.SAMN02745171_00607"/>
<reference evidence="2" key="1">
    <citation type="submission" date="2017-02" db="EMBL/GenBank/DDBJ databases">
        <authorList>
            <person name="Varghese N."/>
            <person name="Submissions S."/>
        </authorList>
    </citation>
    <scope>NUCLEOTIDE SEQUENCE [LARGE SCALE GENOMIC DNA]</scope>
    <source>
        <strain evidence="2">ATCC 51356</strain>
    </source>
</reference>
<dbReference type="Proteomes" id="UP000190121">
    <property type="component" value="Unassembled WGS sequence"/>
</dbReference>
<evidence type="ECO:0000313" key="1">
    <source>
        <dbReference type="EMBL" id="SJZ61219.1"/>
    </source>
</evidence>
<dbReference type="RefSeq" id="WP_159442680.1">
    <property type="nucleotide sequence ID" value="NZ_FUXE01000005.1"/>
</dbReference>
<evidence type="ECO:0000313" key="2">
    <source>
        <dbReference type="Proteomes" id="UP000190121"/>
    </source>
</evidence>
<organism evidence="1 2">
    <name type="scientific">Porphyromonas circumdentaria</name>
    <dbReference type="NCBI Taxonomy" id="29524"/>
    <lineage>
        <taxon>Bacteria</taxon>
        <taxon>Pseudomonadati</taxon>
        <taxon>Bacteroidota</taxon>
        <taxon>Bacteroidia</taxon>
        <taxon>Bacteroidales</taxon>
        <taxon>Porphyromonadaceae</taxon>
        <taxon>Porphyromonas</taxon>
    </lineage>
</organism>
<dbReference type="EMBL" id="FUXE01000005">
    <property type="protein sequence ID" value="SJZ61219.1"/>
    <property type="molecule type" value="Genomic_DNA"/>
</dbReference>
<dbReference type="AlphaFoldDB" id="A0A1T4M2J2"/>
<gene>
    <name evidence="1" type="ORF">SAMN02745171_00607</name>
</gene>
<protein>
    <submittedName>
        <fullName evidence="1">Uncharacterized protein</fullName>
    </submittedName>
</protein>
<sequence length="53" mass="5703">MTKEVRAEKGLCRASQAPSINVFEATAGSTHDLDTIKHNTAKSNGYNTLTINP</sequence>
<keyword evidence="2" id="KW-1185">Reference proteome</keyword>
<accession>A0A1T4M2J2</accession>
<name>A0A1T4M2J2_9PORP</name>